<evidence type="ECO:0000313" key="3">
    <source>
        <dbReference type="Proteomes" id="UP001218188"/>
    </source>
</evidence>
<feature type="compositionally biased region" description="Acidic residues" evidence="1">
    <location>
        <begin position="114"/>
        <end position="124"/>
    </location>
</feature>
<feature type="compositionally biased region" description="Basic and acidic residues" evidence="1">
    <location>
        <begin position="1"/>
        <end position="16"/>
    </location>
</feature>
<keyword evidence="3" id="KW-1185">Reference proteome</keyword>
<evidence type="ECO:0000256" key="1">
    <source>
        <dbReference type="SAM" id="MobiDB-lite"/>
    </source>
</evidence>
<feature type="region of interest" description="Disordered" evidence="1">
    <location>
        <begin position="1"/>
        <end position="57"/>
    </location>
</feature>
<gene>
    <name evidence="2" type="ORF">C8F04DRAFT_1190274</name>
</gene>
<evidence type="ECO:0000313" key="2">
    <source>
        <dbReference type="EMBL" id="KAJ7026749.1"/>
    </source>
</evidence>
<accession>A0AAD6SF36</accession>
<proteinExistence type="predicted"/>
<dbReference type="AlphaFoldDB" id="A0AAD6SF36"/>
<sequence length="387" mass="42043">MPESERRGKMPPETFRRTVGPECQRQSRVPGNVPKNGWRKAGETERPKAAGGCSEGVTEVSEKRRSRCIAAGRAGTETPENTGRISFGATSVAQRSEIRSEESDCRNGKSGCVDESELGELPEGDAERPEVEFVEVVDWNQCPMYRRRNGGDGTELFTDSHRSTMLNDGGSPREPGAWTIALKATRSDGRNRGSGSSTGGLIDVNRDSERSGHRFSVLRCPGIDPIGSGLRSGASELRKPERRPVGFWGTECSGPPKGTPELGVDPGRYRNPRTKVTSEYRVNRRGPRLAEAESEAQYSSMPRRVTAGDGKSRGVLPRRPRQVMRERTALVFGDRQRDEGSGPDQRCDGSDGSGLRIGVIGATERRSDGVQSTGVTERGAQRTGGPE</sequence>
<feature type="compositionally biased region" description="Basic and acidic residues" evidence="1">
    <location>
        <begin position="96"/>
        <end position="107"/>
    </location>
</feature>
<feature type="region of interest" description="Disordered" evidence="1">
    <location>
        <begin position="70"/>
        <end position="129"/>
    </location>
</feature>
<comment type="caution">
    <text evidence="2">The sequence shown here is derived from an EMBL/GenBank/DDBJ whole genome shotgun (WGS) entry which is preliminary data.</text>
</comment>
<protein>
    <submittedName>
        <fullName evidence="2">Uncharacterized protein</fullName>
    </submittedName>
</protein>
<reference evidence="2" key="1">
    <citation type="submission" date="2023-03" db="EMBL/GenBank/DDBJ databases">
        <title>Massive genome expansion in bonnet fungi (Mycena s.s.) driven by repeated elements and novel gene families across ecological guilds.</title>
        <authorList>
            <consortium name="Lawrence Berkeley National Laboratory"/>
            <person name="Harder C.B."/>
            <person name="Miyauchi S."/>
            <person name="Viragh M."/>
            <person name="Kuo A."/>
            <person name="Thoen E."/>
            <person name="Andreopoulos B."/>
            <person name="Lu D."/>
            <person name="Skrede I."/>
            <person name="Drula E."/>
            <person name="Henrissat B."/>
            <person name="Morin E."/>
            <person name="Kohler A."/>
            <person name="Barry K."/>
            <person name="LaButti K."/>
            <person name="Morin E."/>
            <person name="Salamov A."/>
            <person name="Lipzen A."/>
            <person name="Mereny Z."/>
            <person name="Hegedus B."/>
            <person name="Baldrian P."/>
            <person name="Stursova M."/>
            <person name="Weitz H."/>
            <person name="Taylor A."/>
            <person name="Grigoriev I.V."/>
            <person name="Nagy L.G."/>
            <person name="Martin F."/>
            <person name="Kauserud H."/>
        </authorList>
    </citation>
    <scope>NUCLEOTIDE SEQUENCE</scope>
    <source>
        <strain evidence="2">CBHHK200</strain>
    </source>
</reference>
<name>A0AAD6SF36_9AGAR</name>
<dbReference type="Proteomes" id="UP001218188">
    <property type="component" value="Unassembled WGS sequence"/>
</dbReference>
<feature type="compositionally biased region" description="Basic and acidic residues" evidence="1">
    <location>
        <begin position="323"/>
        <end position="349"/>
    </location>
</feature>
<feature type="region of interest" description="Disordered" evidence="1">
    <location>
        <begin position="226"/>
        <end position="387"/>
    </location>
</feature>
<organism evidence="2 3">
    <name type="scientific">Mycena alexandri</name>
    <dbReference type="NCBI Taxonomy" id="1745969"/>
    <lineage>
        <taxon>Eukaryota</taxon>
        <taxon>Fungi</taxon>
        <taxon>Dikarya</taxon>
        <taxon>Basidiomycota</taxon>
        <taxon>Agaricomycotina</taxon>
        <taxon>Agaricomycetes</taxon>
        <taxon>Agaricomycetidae</taxon>
        <taxon>Agaricales</taxon>
        <taxon>Marasmiineae</taxon>
        <taxon>Mycenaceae</taxon>
        <taxon>Mycena</taxon>
    </lineage>
</organism>
<dbReference type="EMBL" id="JARJCM010000134">
    <property type="protein sequence ID" value="KAJ7026749.1"/>
    <property type="molecule type" value="Genomic_DNA"/>
</dbReference>
<feature type="compositionally biased region" description="Polar residues" evidence="1">
    <location>
        <begin position="78"/>
        <end position="94"/>
    </location>
</feature>
<feature type="region of interest" description="Disordered" evidence="1">
    <location>
        <begin position="147"/>
        <end position="213"/>
    </location>
</feature>